<keyword evidence="12" id="KW-1185">Reference proteome</keyword>
<accession>K0RIB2</accession>
<evidence type="ECO:0000256" key="2">
    <source>
        <dbReference type="ARBA" id="ARBA00022475"/>
    </source>
</evidence>
<keyword evidence="6" id="KW-0675">Receptor</keyword>
<gene>
    <name evidence="11" type="ORF">THAOC_27111</name>
</gene>
<dbReference type="SUPFAM" id="SSF53850">
    <property type="entry name" value="Periplasmic binding protein-like II"/>
    <property type="match status" value="1"/>
</dbReference>
<dbReference type="Proteomes" id="UP000266841">
    <property type="component" value="Unassembled WGS sequence"/>
</dbReference>
<organism evidence="11 12">
    <name type="scientific">Thalassiosira oceanica</name>
    <name type="common">Marine diatom</name>
    <dbReference type="NCBI Taxonomy" id="159749"/>
    <lineage>
        <taxon>Eukaryota</taxon>
        <taxon>Sar</taxon>
        <taxon>Stramenopiles</taxon>
        <taxon>Ochrophyta</taxon>
        <taxon>Bacillariophyta</taxon>
        <taxon>Coscinodiscophyceae</taxon>
        <taxon>Thalassiosirophycidae</taxon>
        <taxon>Thalassiosirales</taxon>
        <taxon>Thalassiosiraceae</taxon>
        <taxon>Thalassiosira</taxon>
    </lineage>
</organism>
<keyword evidence="2" id="KW-1003">Cell membrane</keyword>
<evidence type="ECO:0000259" key="10">
    <source>
        <dbReference type="Pfam" id="PF00060"/>
    </source>
</evidence>
<keyword evidence="4 9" id="KW-1133">Transmembrane helix</keyword>
<dbReference type="Pfam" id="PF00060">
    <property type="entry name" value="Lig_chan"/>
    <property type="match status" value="1"/>
</dbReference>
<feature type="transmembrane region" description="Helical" evidence="9">
    <location>
        <begin position="451"/>
        <end position="475"/>
    </location>
</feature>
<feature type="compositionally biased region" description="Basic and acidic residues" evidence="8">
    <location>
        <begin position="692"/>
        <end position="710"/>
    </location>
</feature>
<feature type="domain" description="Ionotropic glutamate receptor C-terminal" evidence="10">
    <location>
        <begin position="373"/>
        <end position="482"/>
    </location>
</feature>
<dbReference type="InterPro" id="IPR052192">
    <property type="entry name" value="Insect_Ionotropic_Sensory_Rcpt"/>
</dbReference>
<dbReference type="GO" id="GO:0015276">
    <property type="term" value="F:ligand-gated monoatomic ion channel activity"/>
    <property type="evidence" value="ECO:0007669"/>
    <property type="project" value="InterPro"/>
</dbReference>
<evidence type="ECO:0000256" key="7">
    <source>
        <dbReference type="ARBA" id="ARBA00023180"/>
    </source>
</evidence>
<proteinExistence type="predicted"/>
<comment type="caution">
    <text evidence="11">The sequence shown here is derived from an EMBL/GenBank/DDBJ whole genome shotgun (WGS) entry which is preliminary data.</text>
</comment>
<keyword evidence="7" id="KW-0325">Glycoprotein</keyword>
<feature type="transmembrane region" description="Helical" evidence="9">
    <location>
        <begin position="374"/>
        <end position="392"/>
    </location>
</feature>
<evidence type="ECO:0000256" key="8">
    <source>
        <dbReference type="SAM" id="MobiDB-lite"/>
    </source>
</evidence>
<evidence type="ECO:0000313" key="12">
    <source>
        <dbReference type="Proteomes" id="UP000266841"/>
    </source>
</evidence>
<keyword evidence="5 9" id="KW-0472">Membrane</keyword>
<dbReference type="PANTHER" id="PTHR42643:SF24">
    <property type="entry name" value="IONOTROPIC RECEPTOR 60A"/>
    <property type="match status" value="1"/>
</dbReference>
<evidence type="ECO:0000313" key="11">
    <source>
        <dbReference type="EMBL" id="EJK53458.1"/>
    </source>
</evidence>
<dbReference type="GO" id="GO:0005886">
    <property type="term" value="C:plasma membrane"/>
    <property type="evidence" value="ECO:0007669"/>
    <property type="project" value="UniProtKB-SubCell"/>
</dbReference>
<dbReference type="Gene3D" id="3.40.190.10">
    <property type="entry name" value="Periplasmic binding protein-like II"/>
    <property type="match status" value="1"/>
</dbReference>
<feature type="region of interest" description="Disordered" evidence="8">
    <location>
        <begin position="687"/>
        <end position="723"/>
    </location>
</feature>
<dbReference type="InterPro" id="IPR001320">
    <property type="entry name" value="Iontro_rcpt_C"/>
</dbReference>
<protein>
    <recommendedName>
        <fullName evidence="10">Ionotropic glutamate receptor C-terminal domain-containing protein</fullName>
    </recommendedName>
</protein>
<evidence type="ECO:0000256" key="3">
    <source>
        <dbReference type="ARBA" id="ARBA00022692"/>
    </source>
</evidence>
<comment type="subcellular location">
    <subcellularLocation>
        <location evidence="1">Cell membrane</location>
        <topology evidence="1">Multi-pass membrane protein</topology>
    </subcellularLocation>
</comment>
<reference evidence="11 12" key="1">
    <citation type="journal article" date="2012" name="Genome Biol.">
        <title>Genome and low-iron response of an oceanic diatom adapted to chronic iron limitation.</title>
        <authorList>
            <person name="Lommer M."/>
            <person name="Specht M."/>
            <person name="Roy A.S."/>
            <person name="Kraemer L."/>
            <person name="Andreson R."/>
            <person name="Gutowska M.A."/>
            <person name="Wolf J."/>
            <person name="Bergner S.V."/>
            <person name="Schilhabel M.B."/>
            <person name="Klostermeier U.C."/>
            <person name="Beiko R.G."/>
            <person name="Rosenstiel P."/>
            <person name="Hippler M."/>
            <person name="Laroche J."/>
        </authorList>
    </citation>
    <scope>NUCLEOTIDE SEQUENCE [LARGE SCALE GENOMIC DNA]</scope>
    <source>
        <strain evidence="11 12">CCMP1005</strain>
    </source>
</reference>
<evidence type="ECO:0000256" key="1">
    <source>
        <dbReference type="ARBA" id="ARBA00004651"/>
    </source>
</evidence>
<keyword evidence="3 9" id="KW-0812">Transmembrane</keyword>
<name>K0RIB2_THAOC</name>
<evidence type="ECO:0000256" key="5">
    <source>
        <dbReference type="ARBA" id="ARBA00023136"/>
    </source>
</evidence>
<evidence type="ECO:0000256" key="4">
    <source>
        <dbReference type="ARBA" id="ARBA00022989"/>
    </source>
</evidence>
<dbReference type="EMBL" id="AGNL01037739">
    <property type="protein sequence ID" value="EJK53458.1"/>
    <property type="molecule type" value="Genomic_DNA"/>
</dbReference>
<sequence length="806" mass="88918">MLHGDVGCVRQRQQEGSSNLVITSIPHCSGDLLKRRNVEGEHLSVTAPHNLATRIGVRIREEMVEGVRRRRILSAGNGTATTTTSGCRCSEDGAGEAFSSLASSGDRSCQTQSGLDGVIPSSSKVGCVPLTYGRGCAPHDAFYDGGSRPWCYVTSRDGCTADEGQRIYASYFFESAEDTLYYSYTACGGEDWTDRLEREKTLGGATVLAATPQAYFPPYHYKRGPDGGVLSAAGDEYWNTSVPYEGVMVDYLRELQDLSGGDFEVEWTHGSRASKRVHPSSAYTASVQDIADGTVDLAVGPIWITAERLQLAQVGSGVDVELPSNSLTFEYHRMSKYTMIVDYSRTVLIIPRPGVNTSLSQQVSKVLEPFAPSVWLLMVLVILITAILSVWFSPNRKSILAKAEKSSTNRSRYARMKAYSRLGIDEFLSKGTFFFSAGVEQDPSSSLPVKLLMFGFAFFICILISAYVANLAAFLTRNKASDSGPKTIEEAIKGNYKICALTGNRGELEVAWPAANFIWNESGKSYVGLVEDYDNGLCDVLIYGFANIDLMNMLCERDLVFTDSLVIENPVAFPVKTEYQAGLSYWMYQAEKTKGITVESLKKEYDRTSQVQPDCVVNLSQAAVEESDEFAQVTLENLFLPFIFYASFATLASCLQFYARWMGKKGRRGLLDSSYLGRQSTLGLGKKSRRRLTYEKDDSSDEKYAEEFPDTKSTSRNKPGIVQVEPPSVSFAENGHAAEAQETGATKRTVRFSLTEHDDACSVLSGDFFDCQQIPTEQRDLDSTSSRLQYIIELAQAELSKQDKTS</sequence>
<evidence type="ECO:0000256" key="9">
    <source>
        <dbReference type="SAM" id="Phobius"/>
    </source>
</evidence>
<dbReference type="Gene3D" id="1.10.287.70">
    <property type="match status" value="1"/>
</dbReference>
<dbReference type="OrthoDB" id="203830at2759"/>
<evidence type="ECO:0000256" key="6">
    <source>
        <dbReference type="ARBA" id="ARBA00023170"/>
    </source>
</evidence>
<dbReference type="AlphaFoldDB" id="K0RIB2"/>
<dbReference type="PANTHER" id="PTHR42643">
    <property type="entry name" value="IONOTROPIC RECEPTOR 20A-RELATED"/>
    <property type="match status" value="1"/>
</dbReference>
<feature type="transmembrane region" description="Helical" evidence="9">
    <location>
        <begin position="638"/>
        <end position="659"/>
    </location>
</feature>